<keyword evidence="3" id="KW-1185">Reference proteome</keyword>
<evidence type="ECO:0000259" key="1">
    <source>
        <dbReference type="Pfam" id="PF13966"/>
    </source>
</evidence>
<reference evidence="2 3" key="1">
    <citation type="journal article" date="2016" name="G3 (Bethesda)">
        <title>First Draft Assembly and Annotation of the Genome of a California Endemic Oak Quercus lobata Nee (Fagaceae).</title>
        <authorList>
            <person name="Sork V.L."/>
            <person name="Fitz-Gibbon S.T."/>
            <person name="Puiu D."/>
            <person name="Crepeau M."/>
            <person name="Gugger P.F."/>
            <person name="Sherman R."/>
            <person name="Stevens K."/>
            <person name="Langley C.H."/>
            <person name="Pellegrini M."/>
            <person name="Salzberg S.L."/>
        </authorList>
    </citation>
    <scope>NUCLEOTIDE SEQUENCE [LARGE SCALE GENOMIC DNA]</scope>
    <source>
        <strain evidence="2 3">cv. SW786</strain>
    </source>
</reference>
<dbReference type="PANTHER" id="PTHR47074">
    <property type="entry name" value="BNAC02G40300D PROTEIN"/>
    <property type="match status" value="1"/>
</dbReference>
<dbReference type="PANTHER" id="PTHR47074:SF11">
    <property type="entry name" value="REVERSE TRANSCRIPTASE-LIKE PROTEIN"/>
    <property type="match status" value="1"/>
</dbReference>
<evidence type="ECO:0000313" key="3">
    <source>
        <dbReference type="Proteomes" id="UP000594261"/>
    </source>
</evidence>
<dbReference type="Proteomes" id="UP000594261">
    <property type="component" value="Chromosome 4"/>
</dbReference>
<dbReference type="OMA" id="ATIAWCI"/>
<dbReference type="Gramene" id="QL04p068623:mrna">
    <property type="protein sequence ID" value="QL04p068623:mrna"/>
    <property type="gene ID" value="QL04p068623"/>
</dbReference>
<dbReference type="Pfam" id="PF13966">
    <property type="entry name" value="zf-RVT"/>
    <property type="match status" value="1"/>
</dbReference>
<accession>A0A7N2LHA9</accession>
<dbReference type="InParanoid" id="A0A7N2LHA9"/>
<dbReference type="EMBL" id="LRBV02000004">
    <property type="status" value="NOT_ANNOTATED_CDS"/>
    <property type="molecule type" value="Genomic_DNA"/>
</dbReference>
<dbReference type="AlphaFoldDB" id="A0A7N2LHA9"/>
<dbReference type="EnsemblPlants" id="QL04p068623:mrna">
    <property type="protein sequence ID" value="QL04p068623:mrna"/>
    <property type="gene ID" value="QL04p068623"/>
</dbReference>
<evidence type="ECO:0000313" key="2">
    <source>
        <dbReference type="EnsemblPlants" id="QL04p068623:mrna"/>
    </source>
</evidence>
<proteinExistence type="predicted"/>
<sequence>MGGMGFKDLKAFNLALLAKQGWRLMQNPDSLTHKVLKAKYFPESNFMEAQVDREGGGWNKNLVCSVFLTYEAETILSIPISHTFPEDAITWAWTQDGRFTMSSGYKVACSWLKEQRGTADGGEVSNPKKWNEFWKFIWSLHCPSKAKHFMWRACKNVLPTNYGLKLKRIPVEDVCGVCGKVESSGHALWDCEVAEAVWRESKLALPKFQSLLQDFMEVVWKLWEERREISWEFFATIAWCIWKSRNAVKFEGCGKLGKTIAKEAEIMVEEFNSLNAALISTPSSRTERWTPPCEGWYKVNVDGAVFMESGSCGVGVVIRNA</sequence>
<reference evidence="2" key="2">
    <citation type="submission" date="2021-01" db="UniProtKB">
        <authorList>
            <consortium name="EnsemblPlants"/>
        </authorList>
    </citation>
    <scope>IDENTIFICATION</scope>
</reference>
<dbReference type="InterPro" id="IPR026960">
    <property type="entry name" value="RVT-Znf"/>
</dbReference>
<organism evidence="2 3">
    <name type="scientific">Quercus lobata</name>
    <name type="common">Valley oak</name>
    <dbReference type="NCBI Taxonomy" id="97700"/>
    <lineage>
        <taxon>Eukaryota</taxon>
        <taxon>Viridiplantae</taxon>
        <taxon>Streptophyta</taxon>
        <taxon>Embryophyta</taxon>
        <taxon>Tracheophyta</taxon>
        <taxon>Spermatophyta</taxon>
        <taxon>Magnoliopsida</taxon>
        <taxon>eudicotyledons</taxon>
        <taxon>Gunneridae</taxon>
        <taxon>Pentapetalae</taxon>
        <taxon>rosids</taxon>
        <taxon>fabids</taxon>
        <taxon>Fagales</taxon>
        <taxon>Fagaceae</taxon>
        <taxon>Quercus</taxon>
    </lineage>
</organism>
<protein>
    <recommendedName>
        <fullName evidence="1">Reverse transcriptase zinc-binding domain-containing protein</fullName>
    </recommendedName>
</protein>
<dbReference type="InterPro" id="IPR052929">
    <property type="entry name" value="RNase_H-like_EbsB-rel"/>
</dbReference>
<feature type="domain" description="Reverse transcriptase zinc-binding" evidence="1">
    <location>
        <begin position="129"/>
        <end position="198"/>
    </location>
</feature>
<name>A0A7N2LHA9_QUELO</name>